<evidence type="ECO:0000313" key="4">
    <source>
        <dbReference type="Proteomes" id="UP000265619"/>
    </source>
</evidence>
<comment type="caution">
    <text evidence="3">The sequence shown here is derived from an EMBL/GenBank/DDBJ whole genome shotgun (WGS) entry which is preliminary data.</text>
</comment>
<organism evidence="3 4">
    <name type="scientific">Acidovorax cavernicola</name>
    <dbReference type="NCBI Taxonomy" id="1675792"/>
    <lineage>
        <taxon>Bacteria</taxon>
        <taxon>Pseudomonadati</taxon>
        <taxon>Pseudomonadota</taxon>
        <taxon>Betaproteobacteria</taxon>
        <taxon>Burkholderiales</taxon>
        <taxon>Comamonadaceae</taxon>
        <taxon>Acidovorax</taxon>
    </lineage>
</organism>
<dbReference type="EMBL" id="QXMN01000003">
    <property type="protein sequence ID" value="RIX84030.1"/>
    <property type="molecule type" value="Genomic_DNA"/>
</dbReference>
<proteinExistence type="predicted"/>
<dbReference type="RefSeq" id="WP_119552293.1">
    <property type="nucleotide sequence ID" value="NZ_QXMN01000003.1"/>
</dbReference>
<evidence type="ECO:0000256" key="1">
    <source>
        <dbReference type="SAM" id="SignalP"/>
    </source>
</evidence>
<dbReference type="Pfam" id="PF16747">
    <property type="entry name" value="Adhesin_E"/>
    <property type="match status" value="1"/>
</dbReference>
<evidence type="ECO:0000313" key="3">
    <source>
        <dbReference type="EMBL" id="RIX84030.1"/>
    </source>
</evidence>
<gene>
    <name evidence="3" type="ORF">D3H34_04730</name>
</gene>
<evidence type="ECO:0000259" key="2">
    <source>
        <dbReference type="Pfam" id="PF16747"/>
    </source>
</evidence>
<feature type="signal peptide" evidence="1">
    <location>
        <begin position="1"/>
        <end position="19"/>
    </location>
</feature>
<feature type="chain" id="PRO_5040884210" description="Surface-adhesin protein E-like domain-containing protein" evidence="1">
    <location>
        <begin position="20"/>
        <end position="139"/>
    </location>
</feature>
<reference evidence="3 4" key="1">
    <citation type="submission" date="2018-09" db="EMBL/GenBank/DDBJ databases">
        <title>Acidovorax cavernicola nov. sp. isolated from Gruta de las Maravillas (Aracena, Spain).</title>
        <authorList>
            <person name="Jurado V."/>
            <person name="Gutierrez-Patricio S."/>
            <person name="Gonzalez-Pimentel J.L."/>
            <person name="Miller A.Z."/>
            <person name="Laiz L."/>
            <person name="Saiz-Jimenez C."/>
        </authorList>
    </citation>
    <scope>NUCLEOTIDE SEQUENCE [LARGE SCALE GENOMIC DNA]</scope>
    <source>
        <strain evidence="3 4">1011MAR4D40.2</strain>
    </source>
</reference>
<dbReference type="Proteomes" id="UP000265619">
    <property type="component" value="Unassembled WGS sequence"/>
</dbReference>
<name>A0A9X8D7Z8_9BURK</name>
<dbReference type="InterPro" id="IPR031939">
    <property type="entry name" value="Adhesin_E-like"/>
</dbReference>
<keyword evidence="4" id="KW-1185">Reference proteome</keyword>
<accession>A0A9X8D7Z8</accession>
<dbReference type="OrthoDB" id="8905510at2"/>
<dbReference type="AlphaFoldDB" id="A0A9X8D7Z8"/>
<sequence>MIKHLLMATALVLSATASKAEWRAIYKESDFTIYLDVESVRMPADDVYRMWTLWSFAQMQKRGYRSYKSFYEIDCKQESVQTLSNIQFSGAMGGGRVTFTHPEPQSPSYFPPGSIMAVVSDLFCKEVSEKVEQLRANQK</sequence>
<feature type="domain" description="Surface-adhesin protein E-like" evidence="2">
    <location>
        <begin position="22"/>
        <end position="125"/>
    </location>
</feature>
<protein>
    <recommendedName>
        <fullName evidence="2">Surface-adhesin protein E-like domain-containing protein</fullName>
    </recommendedName>
</protein>
<keyword evidence="1" id="KW-0732">Signal</keyword>